<evidence type="ECO:0000256" key="1">
    <source>
        <dbReference type="SAM" id="Phobius"/>
    </source>
</evidence>
<keyword evidence="1" id="KW-0812">Transmembrane</keyword>
<dbReference type="STRING" id="446465.Bfae_08490"/>
<evidence type="ECO:0000313" key="3">
    <source>
        <dbReference type="Proteomes" id="UP000001919"/>
    </source>
</evidence>
<evidence type="ECO:0000313" key="2">
    <source>
        <dbReference type="EMBL" id="ACU84703.1"/>
    </source>
</evidence>
<keyword evidence="1" id="KW-0472">Membrane</keyword>
<keyword evidence="1" id="KW-1133">Transmembrane helix</keyword>
<feature type="transmembrane region" description="Helical" evidence="1">
    <location>
        <begin position="36"/>
        <end position="55"/>
    </location>
</feature>
<dbReference type="EMBL" id="CP001643">
    <property type="protein sequence ID" value="ACU84703.1"/>
    <property type="molecule type" value="Genomic_DNA"/>
</dbReference>
<dbReference type="OrthoDB" id="4793444at2"/>
<name>C7MAE5_BRAFD</name>
<sequence length="164" mass="18231">MSRMWPLLLRMALCVAAALALVGVCALTGLRLALPLPIAVGLVAGALLWVAQIGVPPAERLSAPDLELDPGYALPHAQDQRVRRLEDLIYSAQPHRRMTSRGLMRMLGEIAEDRSHDPDLPELSRDLRSRIAEAGHPDAENHPVAPVDRRTLHRYLRELSRRSH</sequence>
<dbReference type="Proteomes" id="UP000001919">
    <property type="component" value="Chromosome"/>
</dbReference>
<dbReference type="AlphaFoldDB" id="C7MAE5"/>
<protein>
    <submittedName>
        <fullName evidence="2">Uncharacterized protein</fullName>
    </submittedName>
</protein>
<dbReference type="PATRIC" id="fig|446465.5.peg.842"/>
<organism evidence="2 3">
    <name type="scientific">Brachybacterium faecium (strain ATCC 43885 / DSM 4810 / JCM 11609 / LMG 19847 / NBRC 14762 / NCIMB 9860 / 6-10)</name>
    <dbReference type="NCBI Taxonomy" id="446465"/>
    <lineage>
        <taxon>Bacteria</taxon>
        <taxon>Bacillati</taxon>
        <taxon>Actinomycetota</taxon>
        <taxon>Actinomycetes</taxon>
        <taxon>Micrococcales</taxon>
        <taxon>Dermabacteraceae</taxon>
        <taxon>Brachybacterium</taxon>
    </lineage>
</organism>
<dbReference type="HOGENOM" id="CLU_119402_0_0_11"/>
<dbReference type="KEGG" id="bfa:Bfae_08490"/>
<gene>
    <name evidence="2" type="ordered locus">Bfae_08490</name>
</gene>
<proteinExistence type="predicted"/>
<accession>C7MAE5</accession>
<keyword evidence="3" id="KW-1185">Reference proteome</keyword>
<reference evidence="2 3" key="1">
    <citation type="journal article" date="2009" name="Stand. Genomic Sci.">
        <title>Complete genome sequence of Brachybacterium faecium type strain (Schefferle 6-10).</title>
        <authorList>
            <person name="Lapidus A."/>
            <person name="Pukall R."/>
            <person name="Labuttii K."/>
            <person name="Copeland A."/>
            <person name="Del Rio T.G."/>
            <person name="Nolan M."/>
            <person name="Chen F."/>
            <person name="Lucas S."/>
            <person name="Tice H."/>
            <person name="Cheng J.F."/>
            <person name="Bruce D."/>
            <person name="Goodwin L."/>
            <person name="Pitluck S."/>
            <person name="Rohde M."/>
            <person name="Goker M."/>
            <person name="Pati A."/>
            <person name="Ivanova N."/>
            <person name="Mavrommatis K."/>
            <person name="Chen A."/>
            <person name="Palaniappan K."/>
            <person name="D'haeseleer P."/>
            <person name="Chain P."/>
            <person name="Bristow J."/>
            <person name="Eisen J.A."/>
            <person name="Markowitz V."/>
            <person name="Hugenholtz P."/>
            <person name="Kyrpides N.C."/>
            <person name="Klenk H.P."/>
        </authorList>
    </citation>
    <scope>NUCLEOTIDE SEQUENCE [LARGE SCALE GENOMIC DNA]</scope>
    <source>
        <strain evidence="3">ATCC 43885 / DSM 4810 / JCM 11609 / LMG 19847 / NBRC 14762 / NCIMB 9860 / 6-10</strain>
    </source>
</reference>
<dbReference type="eggNOG" id="ENOG5032Q7P">
    <property type="taxonomic scope" value="Bacteria"/>
</dbReference>